<comment type="subcellular location">
    <subcellularLocation>
        <location evidence="1">Cell membrane</location>
        <topology evidence="1">Multi-pass membrane protein</topology>
    </subcellularLocation>
</comment>
<dbReference type="SUPFAM" id="SSF103481">
    <property type="entry name" value="Multidrug resistance efflux transporter EmrE"/>
    <property type="match status" value="2"/>
</dbReference>
<feature type="transmembrane region" description="Helical" evidence="6">
    <location>
        <begin position="122"/>
        <end position="140"/>
    </location>
</feature>
<keyword evidence="9" id="KW-1185">Reference proteome</keyword>
<evidence type="ECO:0000259" key="7">
    <source>
        <dbReference type="Pfam" id="PF00892"/>
    </source>
</evidence>
<feature type="transmembrane region" description="Helical" evidence="6">
    <location>
        <begin position="30"/>
        <end position="51"/>
    </location>
</feature>
<feature type="transmembrane region" description="Helical" evidence="6">
    <location>
        <begin position="63"/>
        <end position="85"/>
    </location>
</feature>
<dbReference type="AlphaFoldDB" id="A0A937D1C7"/>
<evidence type="ECO:0000256" key="3">
    <source>
        <dbReference type="ARBA" id="ARBA00022692"/>
    </source>
</evidence>
<dbReference type="Proteomes" id="UP000605848">
    <property type="component" value="Unassembled WGS sequence"/>
</dbReference>
<dbReference type="InterPro" id="IPR050638">
    <property type="entry name" value="AA-Vitamin_Transporters"/>
</dbReference>
<dbReference type="GO" id="GO:0005886">
    <property type="term" value="C:plasma membrane"/>
    <property type="evidence" value="ECO:0007669"/>
    <property type="project" value="UniProtKB-SubCell"/>
</dbReference>
<dbReference type="InterPro" id="IPR000620">
    <property type="entry name" value="EamA_dom"/>
</dbReference>
<feature type="domain" description="EamA" evidence="7">
    <location>
        <begin position="5"/>
        <end position="134"/>
    </location>
</feature>
<dbReference type="EMBL" id="JAEQMY010000009">
    <property type="protein sequence ID" value="MBL0403980.1"/>
    <property type="molecule type" value="Genomic_DNA"/>
</dbReference>
<feature type="transmembrane region" description="Helical" evidence="6">
    <location>
        <begin position="217"/>
        <end position="237"/>
    </location>
</feature>
<dbReference type="InterPro" id="IPR037185">
    <property type="entry name" value="EmrE-like"/>
</dbReference>
<keyword evidence="3 6" id="KW-0812">Transmembrane</keyword>
<feature type="transmembrane region" description="Helical" evidence="6">
    <location>
        <begin position="272"/>
        <end position="290"/>
    </location>
</feature>
<evidence type="ECO:0000256" key="4">
    <source>
        <dbReference type="ARBA" id="ARBA00022989"/>
    </source>
</evidence>
<feature type="transmembrane region" description="Helical" evidence="6">
    <location>
        <begin position="244"/>
        <end position="266"/>
    </location>
</feature>
<reference evidence="8" key="1">
    <citation type="submission" date="2021-01" db="EMBL/GenBank/DDBJ databases">
        <title>Microvirga sp.</title>
        <authorList>
            <person name="Kim M.K."/>
        </authorList>
    </citation>
    <scope>NUCLEOTIDE SEQUENCE</scope>
    <source>
        <strain evidence="8">5420S-16</strain>
    </source>
</reference>
<dbReference type="Pfam" id="PF00892">
    <property type="entry name" value="EamA"/>
    <property type="match status" value="2"/>
</dbReference>
<feature type="transmembrane region" description="Helical" evidence="6">
    <location>
        <begin position="91"/>
        <end position="110"/>
    </location>
</feature>
<comment type="caution">
    <text evidence="8">The sequence shown here is derived from an EMBL/GenBank/DDBJ whole genome shotgun (WGS) entry which is preliminary data.</text>
</comment>
<feature type="transmembrane region" description="Helical" evidence="6">
    <location>
        <begin position="179"/>
        <end position="197"/>
    </location>
</feature>
<protein>
    <submittedName>
        <fullName evidence="8">DMT family transporter</fullName>
    </submittedName>
</protein>
<name>A0A937D1C7_9HYPH</name>
<evidence type="ECO:0000313" key="9">
    <source>
        <dbReference type="Proteomes" id="UP000605848"/>
    </source>
</evidence>
<dbReference type="RefSeq" id="WP_202058035.1">
    <property type="nucleotide sequence ID" value="NZ_JAEQMY010000009.1"/>
</dbReference>
<evidence type="ECO:0000256" key="2">
    <source>
        <dbReference type="ARBA" id="ARBA00022475"/>
    </source>
</evidence>
<keyword evidence="4 6" id="KW-1133">Transmembrane helix</keyword>
<dbReference type="PANTHER" id="PTHR32322:SF18">
    <property type="entry name" value="S-ADENOSYLMETHIONINE_S-ADENOSYLHOMOCYSTEINE TRANSPORTER"/>
    <property type="match status" value="1"/>
</dbReference>
<evidence type="ECO:0000313" key="8">
    <source>
        <dbReference type="EMBL" id="MBL0403980.1"/>
    </source>
</evidence>
<dbReference type="PANTHER" id="PTHR32322">
    <property type="entry name" value="INNER MEMBRANE TRANSPORTER"/>
    <property type="match status" value="1"/>
</dbReference>
<evidence type="ECO:0000256" key="1">
    <source>
        <dbReference type="ARBA" id="ARBA00004651"/>
    </source>
</evidence>
<keyword evidence="5 6" id="KW-0472">Membrane</keyword>
<evidence type="ECO:0000256" key="6">
    <source>
        <dbReference type="SAM" id="Phobius"/>
    </source>
</evidence>
<sequence length="308" mass="32389">MLPFLSMVLASMLAGSMVLVSDLVIQGFPRFTAAAIRYAISSSVLVPVALLHGGMVRLPARDWGLLTFQAATGTVIFMILFLQGVHLAGPVNAGVAAGLLPALISLTGFVLLKERMKAHEKAAVGCASAGLIMLAISRQNGSGPSMLEGAQMLGLVCLILAYWADALFTVLSKRLSTPVSAFFIAASMSGLGFLLSLGPALVETWLYGWPHAQTSQWLAILWFAGGPTILSFLLWYWGMGRSSAAAAGVAIAAMPISAVLMAWIWLDADVSASQLVALGFVLVGFLLVFIRNGVSRMISIFAGVGSTR</sequence>
<evidence type="ECO:0000256" key="5">
    <source>
        <dbReference type="ARBA" id="ARBA00023136"/>
    </source>
</evidence>
<gene>
    <name evidence="8" type="ORF">JKG68_08400</name>
</gene>
<proteinExistence type="predicted"/>
<accession>A0A937D1C7</accession>
<organism evidence="8 9">
    <name type="scientific">Microvirga aerilata</name>
    <dbReference type="NCBI Taxonomy" id="670292"/>
    <lineage>
        <taxon>Bacteria</taxon>
        <taxon>Pseudomonadati</taxon>
        <taxon>Pseudomonadota</taxon>
        <taxon>Alphaproteobacteria</taxon>
        <taxon>Hyphomicrobiales</taxon>
        <taxon>Methylobacteriaceae</taxon>
        <taxon>Microvirga</taxon>
    </lineage>
</organism>
<feature type="transmembrane region" description="Helical" evidence="6">
    <location>
        <begin position="152"/>
        <end position="172"/>
    </location>
</feature>
<feature type="domain" description="EamA" evidence="7">
    <location>
        <begin position="153"/>
        <end position="289"/>
    </location>
</feature>
<keyword evidence="2" id="KW-1003">Cell membrane</keyword>